<dbReference type="Proteomes" id="UP000268229">
    <property type="component" value="Chromosome"/>
</dbReference>
<name>A0A3S4YHI2_9NEIS</name>
<dbReference type="KEGG" id="nani:NCTC12227_01080"/>
<dbReference type="OrthoDB" id="8536577at2"/>
<evidence type="ECO:0000256" key="1">
    <source>
        <dbReference type="SAM" id="SignalP"/>
    </source>
</evidence>
<evidence type="ECO:0000313" key="3">
    <source>
        <dbReference type="EMBL" id="VEJ21350.1"/>
    </source>
</evidence>
<dbReference type="STRING" id="326522.BWD08_02650"/>
<keyword evidence="3" id="KW-0449">Lipoprotein</keyword>
<feature type="chain" id="PRO_5018717231" evidence="1">
    <location>
        <begin position="23"/>
        <end position="172"/>
    </location>
</feature>
<sequence length="172" mass="18960">MRKIFFIAAFAALSACSTPAPQYFTLPDSQYSQPARRGSEIAVRVYLAEPLNNGGLVYQTDAYHVNFARNHLWAAALDNALTAGFSNKLNRSDTRYMFVPAARSSSTQTLKIYVEAFQGSYQGKTLVSGYALWPNGESRPFHIETPQQGDGYTAMVESLNKGLEDAAQAIVY</sequence>
<proteinExistence type="predicted"/>
<evidence type="ECO:0000313" key="4">
    <source>
        <dbReference type="Proteomes" id="UP000268229"/>
    </source>
</evidence>
<dbReference type="InterPro" id="IPR005586">
    <property type="entry name" value="ABC_trans_aux"/>
</dbReference>
<feature type="signal peptide" evidence="1">
    <location>
        <begin position="1"/>
        <end position="22"/>
    </location>
</feature>
<accession>A0A3S4YHI2</accession>
<protein>
    <submittedName>
        <fullName evidence="3">Lipoprotein</fullName>
    </submittedName>
</protein>
<dbReference type="Pfam" id="PF03886">
    <property type="entry name" value="ABC_trans_aux"/>
    <property type="match status" value="1"/>
</dbReference>
<evidence type="ECO:0000259" key="2">
    <source>
        <dbReference type="Pfam" id="PF03886"/>
    </source>
</evidence>
<feature type="domain" description="ABC-type transport auxiliary lipoprotein component" evidence="2">
    <location>
        <begin position="40"/>
        <end position="171"/>
    </location>
</feature>
<dbReference type="RefSeq" id="WP_126304677.1">
    <property type="nucleotide sequence ID" value="NZ_JBGNXI010000001.1"/>
</dbReference>
<dbReference type="EMBL" id="LR134516">
    <property type="protein sequence ID" value="VEJ21350.1"/>
    <property type="molecule type" value="Genomic_DNA"/>
</dbReference>
<gene>
    <name evidence="3" type="ORF">NCTC12227_01080</name>
</gene>
<organism evidence="3 4">
    <name type="scientific">Neisseria animaloris</name>
    <dbReference type="NCBI Taxonomy" id="326522"/>
    <lineage>
        <taxon>Bacteria</taxon>
        <taxon>Pseudomonadati</taxon>
        <taxon>Pseudomonadota</taxon>
        <taxon>Betaproteobacteria</taxon>
        <taxon>Neisseriales</taxon>
        <taxon>Neisseriaceae</taxon>
        <taxon>Neisseria</taxon>
    </lineage>
</organism>
<reference evidence="3 4" key="1">
    <citation type="submission" date="2018-12" db="EMBL/GenBank/DDBJ databases">
        <authorList>
            <consortium name="Pathogen Informatics"/>
        </authorList>
    </citation>
    <scope>NUCLEOTIDE SEQUENCE [LARGE SCALE GENOMIC DNA]</scope>
    <source>
        <strain evidence="3 4">NCTC12227</strain>
    </source>
</reference>
<keyword evidence="1" id="KW-0732">Signal</keyword>
<dbReference type="Gene3D" id="3.40.50.10610">
    <property type="entry name" value="ABC-type transport auxiliary lipoprotein component"/>
    <property type="match status" value="1"/>
</dbReference>
<dbReference type="PROSITE" id="PS51257">
    <property type="entry name" value="PROKAR_LIPOPROTEIN"/>
    <property type="match status" value="1"/>
</dbReference>
<dbReference type="SUPFAM" id="SSF159594">
    <property type="entry name" value="XCC0632-like"/>
    <property type="match status" value="1"/>
</dbReference>
<keyword evidence="4" id="KW-1185">Reference proteome</keyword>
<dbReference type="AlphaFoldDB" id="A0A3S4YHI2"/>